<dbReference type="SMART" id="SM00850">
    <property type="entry name" value="LytTR"/>
    <property type="match status" value="1"/>
</dbReference>
<dbReference type="EMBL" id="CYSA01000015">
    <property type="protein sequence ID" value="CUH64240.1"/>
    <property type="molecule type" value="Genomic_DNA"/>
</dbReference>
<keyword evidence="1" id="KW-0472">Membrane</keyword>
<dbReference type="PROSITE" id="PS50930">
    <property type="entry name" value="HTH_LYTTR"/>
    <property type="match status" value="1"/>
</dbReference>
<dbReference type="STRING" id="53501.SAMN04488043_11191"/>
<feature type="transmembrane region" description="Helical" evidence="1">
    <location>
        <begin position="77"/>
        <end position="101"/>
    </location>
</feature>
<dbReference type="RefSeq" id="WP_058261924.1">
    <property type="nucleotide sequence ID" value="NZ_CP051181.1"/>
</dbReference>
<organism evidence="3 4">
    <name type="scientific">Thalassovita gelatinovora</name>
    <name type="common">Thalassobius gelatinovorus</name>
    <dbReference type="NCBI Taxonomy" id="53501"/>
    <lineage>
        <taxon>Bacteria</taxon>
        <taxon>Pseudomonadati</taxon>
        <taxon>Pseudomonadota</taxon>
        <taxon>Alphaproteobacteria</taxon>
        <taxon>Rhodobacterales</taxon>
        <taxon>Roseobacteraceae</taxon>
        <taxon>Thalassovita</taxon>
    </lineage>
</organism>
<keyword evidence="1" id="KW-0812">Transmembrane</keyword>
<proteinExistence type="predicted"/>
<accession>A0A0P1FXX7</accession>
<name>A0A0P1FXX7_THAGE</name>
<dbReference type="OrthoDB" id="7028951at2"/>
<keyword evidence="1" id="KW-1133">Transmembrane helix</keyword>
<reference evidence="3 4" key="1">
    <citation type="submission" date="2015-09" db="EMBL/GenBank/DDBJ databases">
        <authorList>
            <consortium name="Swine Surveillance"/>
        </authorList>
    </citation>
    <scope>NUCLEOTIDE SEQUENCE [LARGE SCALE GENOMIC DNA]</scope>
    <source>
        <strain evidence="3 4">CECT 4357</strain>
    </source>
</reference>
<dbReference type="InterPro" id="IPR007492">
    <property type="entry name" value="LytTR_DNA-bd_dom"/>
</dbReference>
<feature type="domain" description="HTH LytTR-type" evidence="2">
    <location>
        <begin position="190"/>
        <end position="277"/>
    </location>
</feature>
<protein>
    <submittedName>
        <fullName evidence="3">Response regulator of the LytR/AlgR family protein</fullName>
    </submittedName>
</protein>
<evidence type="ECO:0000313" key="4">
    <source>
        <dbReference type="Proteomes" id="UP000051587"/>
    </source>
</evidence>
<gene>
    <name evidence="3" type="ORF">TG4357_01164</name>
</gene>
<keyword evidence="4" id="KW-1185">Reference proteome</keyword>
<dbReference type="Proteomes" id="UP000051587">
    <property type="component" value="Unassembled WGS sequence"/>
</dbReference>
<feature type="transmembrane region" description="Helical" evidence="1">
    <location>
        <begin position="20"/>
        <end position="40"/>
    </location>
</feature>
<evidence type="ECO:0000256" key="1">
    <source>
        <dbReference type="SAM" id="Phobius"/>
    </source>
</evidence>
<dbReference type="AlphaFoldDB" id="A0A0P1FXX7"/>
<evidence type="ECO:0000259" key="2">
    <source>
        <dbReference type="PROSITE" id="PS50930"/>
    </source>
</evidence>
<evidence type="ECO:0000313" key="3">
    <source>
        <dbReference type="EMBL" id="CUH64240.1"/>
    </source>
</evidence>
<dbReference type="GO" id="GO:0003677">
    <property type="term" value="F:DNA binding"/>
    <property type="evidence" value="ECO:0007669"/>
    <property type="project" value="InterPro"/>
</dbReference>
<dbReference type="Pfam" id="PF04397">
    <property type="entry name" value="LytTR"/>
    <property type="match status" value="1"/>
</dbReference>
<feature type="transmembrane region" description="Helical" evidence="1">
    <location>
        <begin position="113"/>
        <end position="130"/>
    </location>
</feature>
<sequence>MNTLVFRAFRHTFSYPPVAIWSLMAIGAAIMGPFGTYSVFGWWARVAYWFVICGSSVFVAYLVRVGVSHFVRDDNSFLFDTLNVFGFTLVFSPIAYGLTVILSFDLTGTIPPAWQMILFVFLVATMVNAFRRVHRNSQLSHFAAEETGSLHFEGKDGDGDVITDEPPQQNSATSDCRLLERLPDDIRAPILHLSARDHFVDVETQTALYSLRMRFSDAVAEMNGVEGFNTHRSHWVAREAIRSDVNKDGKLFLVLTNGTEVPVSRSFRPQLIAAGVIAVG</sequence>
<feature type="transmembrane region" description="Helical" evidence="1">
    <location>
        <begin position="46"/>
        <end position="65"/>
    </location>
</feature>
<dbReference type="Gene3D" id="2.40.50.1020">
    <property type="entry name" value="LytTr DNA-binding domain"/>
    <property type="match status" value="1"/>
</dbReference>